<dbReference type="Pfam" id="PF07687">
    <property type="entry name" value="M20_dimer"/>
    <property type="match status" value="1"/>
</dbReference>
<dbReference type="InterPro" id="IPR051458">
    <property type="entry name" value="Cyt/Met_Dipeptidase"/>
</dbReference>
<dbReference type="EMBL" id="JADKNH010000002">
    <property type="protein sequence ID" value="MBF4692120.1"/>
    <property type="molecule type" value="Genomic_DNA"/>
</dbReference>
<dbReference type="PANTHER" id="PTHR43270:SF8">
    <property type="entry name" value="DI- AND TRIPEPTIDASE DUG2-RELATED"/>
    <property type="match status" value="1"/>
</dbReference>
<keyword evidence="1" id="KW-0645">Protease</keyword>
<comment type="caution">
    <text evidence="5">The sequence shown here is derived from an EMBL/GenBank/DDBJ whole genome shotgun (WGS) entry which is preliminary data.</text>
</comment>
<proteinExistence type="predicted"/>
<dbReference type="Gene3D" id="3.40.630.10">
    <property type="entry name" value="Zn peptidases"/>
    <property type="match status" value="1"/>
</dbReference>
<evidence type="ECO:0000259" key="4">
    <source>
        <dbReference type="Pfam" id="PF07687"/>
    </source>
</evidence>
<organism evidence="5 6">
    <name type="scientific">Fusibacter ferrireducens</name>
    <dbReference type="NCBI Taxonomy" id="2785058"/>
    <lineage>
        <taxon>Bacteria</taxon>
        <taxon>Bacillati</taxon>
        <taxon>Bacillota</taxon>
        <taxon>Clostridia</taxon>
        <taxon>Eubacteriales</taxon>
        <taxon>Eubacteriales Family XII. Incertae Sedis</taxon>
        <taxon>Fusibacter</taxon>
    </lineage>
</organism>
<dbReference type="Pfam" id="PF01546">
    <property type="entry name" value="Peptidase_M20"/>
    <property type="match status" value="1"/>
</dbReference>
<dbReference type="PANTHER" id="PTHR43270">
    <property type="entry name" value="BETA-ALA-HIS DIPEPTIDASE"/>
    <property type="match status" value="1"/>
</dbReference>
<dbReference type="Gene3D" id="3.30.70.360">
    <property type="match status" value="1"/>
</dbReference>
<evidence type="ECO:0000313" key="6">
    <source>
        <dbReference type="Proteomes" id="UP000614200"/>
    </source>
</evidence>
<protein>
    <submittedName>
        <fullName evidence="5">M20/M25/M40 family metallo-hydrolase</fullName>
    </submittedName>
</protein>
<dbReference type="InterPro" id="IPR002933">
    <property type="entry name" value="Peptidase_M20"/>
</dbReference>
<accession>A0ABR9ZNS1</accession>
<dbReference type="RefSeq" id="WP_194700364.1">
    <property type="nucleotide sequence ID" value="NZ_JADKNH010000002.1"/>
</dbReference>
<evidence type="ECO:0000256" key="2">
    <source>
        <dbReference type="ARBA" id="ARBA00022723"/>
    </source>
</evidence>
<dbReference type="Proteomes" id="UP000614200">
    <property type="component" value="Unassembled WGS sequence"/>
</dbReference>
<evidence type="ECO:0000256" key="1">
    <source>
        <dbReference type="ARBA" id="ARBA00022670"/>
    </source>
</evidence>
<keyword evidence="2" id="KW-0479">Metal-binding</keyword>
<keyword evidence="6" id="KW-1185">Reference proteome</keyword>
<gene>
    <name evidence="5" type="ORF">ISU02_03275</name>
</gene>
<dbReference type="InterPro" id="IPR011650">
    <property type="entry name" value="Peptidase_M20_dimer"/>
</dbReference>
<keyword evidence="3" id="KW-0378">Hydrolase</keyword>
<reference evidence="5 6" key="1">
    <citation type="submission" date="2020-11" db="EMBL/GenBank/DDBJ databases">
        <title>Fusibacter basophilias sp. nov.</title>
        <authorList>
            <person name="Qiu D."/>
        </authorList>
    </citation>
    <scope>NUCLEOTIDE SEQUENCE [LARGE SCALE GENOMIC DNA]</scope>
    <source>
        <strain evidence="5 6">Q10-2</strain>
    </source>
</reference>
<name>A0ABR9ZNS1_9FIRM</name>
<evidence type="ECO:0000313" key="5">
    <source>
        <dbReference type="EMBL" id="MBF4692120.1"/>
    </source>
</evidence>
<feature type="domain" description="Peptidase M20 dimerisation" evidence="4">
    <location>
        <begin position="193"/>
        <end position="350"/>
    </location>
</feature>
<sequence>MNMEKIHAYLESNKEEFLEIFKRLVRQPSVSKNYVDICECAKTLKDIMDELGIKGEICKKRGNPVVLGEVRSKNVNAKTILFYGHYDVQPVDPIDLWHTLPFEPSIRNERLYGRGSADNKGQLLTHLFAVKAYLQLYGDIPVHVKFIFEGEEEIGSPYLLDFIKANRDKLKSDIVYISDGPMDSEDINKALFGSRGIISMELNIETALYDNHSGSKGGVIKNAAWEMVKLLQSMVNEHGEVLIDGFYENVRARTDHDLELIEKLNFEPTIIAKAFGVEKIEMTKEAFYTNLMYRPTLTINGICSGYTEEGSKSVIPKAATAKIEVRLVCDQSTNEIFQKVERHVKKVNSNATISMLGRGMEPSRSNADSPIVKQIMKAVSAFSPQEPTLVPSSGASLPNYIWASVMETPFIIVPYGNIDEHNHSPNENMKISLFDRGMHISAQAIHNISTIL</sequence>
<dbReference type="SUPFAM" id="SSF53187">
    <property type="entry name" value="Zn-dependent exopeptidases"/>
    <property type="match status" value="1"/>
</dbReference>
<evidence type="ECO:0000256" key="3">
    <source>
        <dbReference type="ARBA" id="ARBA00022801"/>
    </source>
</evidence>